<dbReference type="GO" id="GO:1901678">
    <property type="term" value="P:iron coordination entity transport"/>
    <property type="evidence" value="ECO:0007669"/>
    <property type="project" value="UniProtKB-ARBA"/>
</dbReference>
<accession>A0A942E3N1</accession>
<evidence type="ECO:0000256" key="2">
    <source>
        <dbReference type="ARBA" id="ARBA00008814"/>
    </source>
</evidence>
<dbReference type="PANTHER" id="PTHR30532">
    <property type="entry name" value="IRON III DICITRATE-BINDING PERIPLASMIC PROTEIN"/>
    <property type="match status" value="1"/>
</dbReference>
<evidence type="ECO:0000256" key="1">
    <source>
        <dbReference type="ARBA" id="ARBA00004196"/>
    </source>
</evidence>
<evidence type="ECO:0000256" key="6">
    <source>
        <dbReference type="SAM" id="SignalP"/>
    </source>
</evidence>
<reference evidence="8" key="1">
    <citation type="submission" date="2021-04" db="EMBL/GenBank/DDBJ databases">
        <title>Devosia litorisediminis sp. nov., isolated from a sand dune.</title>
        <authorList>
            <person name="Park S."/>
            <person name="Yoon J.-H."/>
        </authorList>
    </citation>
    <scope>NUCLEOTIDE SEQUENCE</scope>
    <source>
        <strain evidence="8">BSSL-BM10</strain>
    </source>
</reference>
<evidence type="ECO:0000313" key="9">
    <source>
        <dbReference type="Proteomes" id="UP000678281"/>
    </source>
</evidence>
<keyword evidence="4" id="KW-0406">Ion transport</keyword>
<dbReference type="Gene3D" id="3.40.50.1980">
    <property type="entry name" value="Nitrogenase molybdenum iron protein domain"/>
    <property type="match status" value="2"/>
</dbReference>
<dbReference type="CDD" id="cd01146">
    <property type="entry name" value="FhuD"/>
    <property type="match status" value="1"/>
</dbReference>
<dbReference type="Pfam" id="PF01497">
    <property type="entry name" value="Peripla_BP_2"/>
    <property type="match status" value="1"/>
</dbReference>
<dbReference type="EMBL" id="JAGXTP010000001">
    <property type="protein sequence ID" value="MBS3847623.1"/>
    <property type="molecule type" value="Genomic_DNA"/>
</dbReference>
<sequence>MTNPLLAVALLALTLIVPTQAREITHAMGVTEVPDAPVRVAILTNEGTEALLHLGVVPVGAAQSWQGNPFYPHLADQLADTVSLGTETAINLEVLASLEPDIIIGTVFRHEKVYEQLSAIAPTILSATIGPQWLENYAFYGQAVGLGDKAQANVAAFKDRAAALGEAIGDGVNEEVSLVRFAPGRTRIYSDHSFAGVVLDLVGFQRPALQRSEDTFVQIGKERIPEMDADRIFYFAPDDDNAESMANLGEWLNDPLFLQLDATEAGKATRVRELSWNLGGGIYSAYMMLDEIADIYDVTLPAQAD</sequence>
<evidence type="ECO:0000256" key="3">
    <source>
        <dbReference type="ARBA" id="ARBA00022448"/>
    </source>
</evidence>
<evidence type="ECO:0000259" key="7">
    <source>
        <dbReference type="PROSITE" id="PS50983"/>
    </source>
</evidence>
<dbReference type="InterPro" id="IPR051313">
    <property type="entry name" value="Bact_iron-sidero_bind"/>
</dbReference>
<dbReference type="InterPro" id="IPR002491">
    <property type="entry name" value="ABC_transptr_periplasmic_BD"/>
</dbReference>
<dbReference type="GO" id="GO:0030288">
    <property type="term" value="C:outer membrane-bounded periplasmic space"/>
    <property type="evidence" value="ECO:0007669"/>
    <property type="project" value="TreeGrafter"/>
</dbReference>
<dbReference type="SUPFAM" id="SSF53807">
    <property type="entry name" value="Helical backbone' metal receptor"/>
    <property type="match status" value="1"/>
</dbReference>
<dbReference type="PROSITE" id="PS50983">
    <property type="entry name" value="FE_B12_PBP"/>
    <property type="match status" value="1"/>
</dbReference>
<evidence type="ECO:0000256" key="4">
    <source>
        <dbReference type="ARBA" id="ARBA00022496"/>
    </source>
</evidence>
<dbReference type="RefSeq" id="WP_212657232.1">
    <property type="nucleotide sequence ID" value="NZ_JAGXTP010000001.1"/>
</dbReference>
<evidence type="ECO:0000256" key="5">
    <source>
        <dbReference type="ARBA" id="ARBA00022729"/>
    </source>
</evidence>
<proteinExistence type="inferred from homology"/>
<protein>
    <submittedName>
        <fullName evidence="8">Iron-siderophore ABC transporter substrate-binding protein</fullName>
    </submittedName>
</protein>
<keyword evidence="4" id="KW-0410">Iron transport</keyword>
<keyword evidence="5 6" id="KW-0732">Signal</keyword>
<evidence type="ECO:0000313" key="8">
    <source>
        <dbReference type="EMBL" id="MBS3847623.1"/>
    </source>
</evidence>
<comment type="similarity">
    <text evidence="2">Belongs to the bacterial solute-binding protein 8 family.</text>
</comment>
<dbReference type="Proteomes" id="UP000678281">
    <property type="component" value="Unassembled WGS sequence"/>
</dbReference>
<feature type="domain" description="Fe/B12 periplasmic-binding" evidence="7">
    <location>
        <begin position="39"/>
        <end position="300"/>
    </location>
</feature>
<feature type="signal peptide" evidence="6">
    <location>
        <begin position="1"/>
        <end position="21"/>
    </location>
</feature>
<name>A0A942E3N1_9HYPH</name>
<feature type="chain" id="PRO_5037267562" evidence="6">
    <location>
        <begin position="22"/>
        <end position="305"/>
    </location>
</feature>
<keyword evidence="4" id="KW-0408">Iron</keyword>
<comment type="subcellular location">
    <subcellularLocation>
        <location evidence="1">Cell envelope</location>
    </subcellularLocation>
</comment>
<comment type="caution">
    <text evidence="8">The sequence shown here is derived from an EMBL/GenBank/DDBJ whole genome shotgun (WGS) entry which is preliminary data.</text>
</comment>
<gene>
    <name evidence="8" type="ORF">KD146_02825</name>
</gene>
<keyword evidence="3" id="KW-0813">Transport</keyword>
<organism evidence="8 9">
    <name type="scientific">Devosia litorisediminis</name>
    <dbReference type="NCBI Taxonomy" id="2829817"/>
    <lineage>
        <taxon>Bacteria</taxon>
        <taxon>Pseudomonadati</taxon>
        <taxon>Pseudomonadota</taxon>
        <taxon>Alphaproteobacteria</taxon>
        <taxon>Hyphomicrobiales</taxon>
        <taxon>Devosiaceae</taxon>
        <taxon>Devosia</taxon>
    </lineage>
</organism>
<dbReference type="PANTHER" id="PTHR30532:SF21">
    <property type="entry name" value="SIDEROPHORE-BINDING LIPOPROTEIN YFIY-RELATED"/>
    <property type="match status" value="1"/>
</dbReference>
<dbReference type="AlphaFoldDB" id="A0A942E3N1"/>
<keyword evidence="9" id="KW-1185">Reference proteome</keyword>